<evidence type="ECO:0000313" key="1">
    <source>
        <dbReference type="EMBL" id="CAB5225340.1"/>
    </source>
</evidence>
<sequence>MSITTILRNCETVAINDHRFVGQVISRNQRISTSEILTVVPFAFDMKPMNYLLYSQNRVLLNSLRIPDMALEQYLNFGATGWVNYIDYQGDMTANEILLCEWQETSAAKVLVLGSLPETMAPTDFIVKIGDFCQVGRYAYIATANVMRGSGETVNIPVHRNLITTLTSPVSAVIGQYGNTISMGGNIYVGVTFPVILREYPTYTLMPMANDSFIQWNGMFKAFESVL</sequence>
<gene>
    <name evidence="1" type="ORF">UFOVP746_3</name>
</gene>
<organism evidence="1">
    <name type="scientific">uncultured Caudovirales phage</name>
    <dbReference type="NCBI Taxonomy" id="2100421"/>
    <lineage>
        <taxon>Viruses</taxon>
        <taxon>Duplodnaviria</taxon>
        <taxon>Heunggongvirae</taxon>
        <taxon>Uroviricota</taxon>
        <taxon>Caudoviricetes</taxon>
        <taxon>Peduoviridae</taxon>
        <taxon>Maltschvirus</taxon>
        <taxon>Maltschvirus maltsch</taxon>
    </lineage>
</organism>
<reference evidence="1" key="1">
    <citation type="submission" date="2020-05" db="EMBL/GenBank/DDBJ databases">
        <authorList>
            <person name="Chiriac C."/>
            <person name="Salcher M."/>
            <person name="Ghai R."/>
            <person name="Kavagutti S V."/>
        </authorList>
    </citation>
    <scope>NUCLEOTIDE SEQUENCE</scope>
</reference>
<protein>
    <submittedName>
        <fullName evidence="1">Uncharacterized protein</fullName>
    </submittedName>
</protein>
<dbReference type="EMBL" id="LR798342">
    <property type="protein sequence ID" value="CAB5225340.1"/>
    <property type="molecule type" value="Genomic_DNA"/>
</dbReference>
<name>A0A6J7X718_9CAUD</name>
<proteinExistence type="predicted"/>
<accession>A0A6J7X718</accession>